<protein>
    <submittedName>
        <fullName evidence="2">Uncharacterized protein</fullName>
    </submittedName>
</protein>
<gene>
    <name evidence="2" type="ORF">BJ554DRAFT_6716</name>
</gene>
<evidence type="ECO:0000313" key="2">
    <source>
        <dbReference type="EMBL" id="KAG5461138.1"/>
    </source>
</evidence>
<evidence type="ECO:0000256" key="1">
    <source>
        <dbReference type="SAM" id="MobiDB-lite"/>
    </source>
</evidence>
<feature type="compositionally biased region" description="Low complexity" evidence="1">
    <location>
        <begin position="8"/>
        <end position="32"/>
    </location>
</feature>
<organism evidence="2 3">
    <name type="scientific">Olpidium bornovanus</name>
    <dbReference type="NCBI Taxonomy" id="278681"/>
    <lineage>
        <taxon>Eukaryota</taxon>
        <taxon>Fungi</taxon>
        <taxon>Fungi incertae sedis</taxon>
        <taxon>Olpidiomycota</taxon>
        <taxon>Olpidiomycotina</taxon>
        <taxon>Olpidiomycetes</taxon>
        <taxon>Olpidiales</taxon>
        <taxon>Olpidiaceae</taxon>
        <taxon>Olpidium</taxon>
    </lineage>
</organism>
<dbReference type="InterPro" id="IPR007858">
    <property type="entry name" value="Dpy-30_motif"/>
</dbReference>
<sequence length="250" mass="26070">MTTKQQQALLPTPGDAGAAPASPAAGATSGVGPNAGAGQGANDQGAAAGGGSGGSEGQPPPLPQQAQAQAAENVADVGTIGPDVITGLSSTAHKHFGFTKAIEDVLNAERAELREKLKTSCPQGLPARSYLEHTVVPVLLEGLKALVKERWVRPHTHPPFRRVFPPGTSRPDEIFPASHRPTLTLFFPSPPPPPVLPGKSLFVSLGSGPQAAQPDGVPRRVPPQEREKGMRVVNPVFPDTNPAPRARRRR</sequence>
<dbReference type="Gene3D" id="1.20.890.10">
    <property type="entry name" value="cAMP-dependent protein kinase regulatory subunit, dimerization-anchoring domain"/>
    <property type="match status" value="1"/>
</dbReference>
<feature type="region of interest" description="Disordered" evidence="1">
    <location>
        <begin position="202"/>
        <end position="250"/>
    </location>
</feature>
<keyword evidence="3" id="KW-1185">Reference proteome</keyword>
<dbReference type="Pfam" id="PF05186">
    <property type="entry name" value="Dpy-30"/>
    <property type="match status" value="1"/>
</dbReference>
<dbReference type="EMBL" id="JAEFCI010004142">
    <property type="protein sequence ID" value="KAG5461138.1"/>
    <property type="molecule type" value="Genomic_DNA"/>
</dbReference>
<feature type="region of interest" description="Disordered" evidence="1">
    <location>
        <begin position="1"/>
        <end position="73"/>
    </location>
</feature>
<dbReference type="AlphaFoldDB" id="A0A8H8DJY3"/>
<name>A0A8H8DJY3_9FUNG</name>
<evidence type="ECO:0000313" key="3">
    <source>
        <dbReference type="Proteomes" id="UP000673691"/>
    </source>
</evidence>
<dbReference type="Proteomes" id="UP000673691">
    <property type="component" value="Unassembled WGS sequence"/>
</dbReference>
<reference evidence="2 3" key="1">
    <citation type="journal article" name="Sci. Rep.">
        <title>Genome-scale phylogenetic analyses confirm Olpidium as the closest living zoosporic fungus to the non-flagellated, terrestrial fungi.</title>
        <authorList>
            <person name="Chang Y."/>
            <person name="Rochon D."/>
            <person name="Sekimoto S."/>
            <person name="Wang Y."/>
            <person name="Chovatia M."/>
            <person name="Sandor L."/>
            <person name="Salamov A."/>
            <person name="Grigoriev I.V."/>
            <person name="Stajich J.E."/>
            <person name="Spatafora J.W."/>
        </authorList>
    </citation>
    <scope>NUCLEOTIDE SEQUENCE [LARGE SCALE GENOMIC DNA]</scope>
    <source>
        <strain evidence="2">S191</strain>
    </source>
</reference>
<accession>A0A8H8DJY3</accession>
<feature type="compositionally biased region" description="Gly residues" evidence="1">
    <location>
        <begin position="47"/>
        <end position="56"/>
    </location>
</feature>
<proteinExistence type="predicted"/>
<comment type="caution">
    <text evidence="2">The sequence shown here is derived from an EMBL/GenBank/DDBJ whole genome shotgun (WGS) entry which is preliminary data.</text>
</comment>
<dbReference type="OrthoDB" id="417678at2759"/>